<evidence type="ECO:0000256" key="4">
    <source>
        <dbReference type="ARBA" id="ARBA00022942"/>
    </source>
</evidence>
<dbReference type="InParanoid" id="A0A5N4AAV0"/>
<protein>
    <recommendedName>
        <fullName evidence="10">TOG domain-containing protein</fullName>
    </recommendedName>
</protein>
<dbReference type="GO" id="GO:0036503">
    <property type="term" value="P:ERAD pathway"/>
    <property type="evidence" value="ECO:0007669"/>
    <property type="project" value="TreeGrafter"/>
</dbReference>
<evidence type="ECO:0000256" key="3">
    <source>
        <dbReference type="ARBA" id="ARBA00022737"/>
    </source>
</evidence>
<evidence type="ECO:0000259" key="5">
    <source>
        <dbReference type="Pfam" id="PF13001"/>
    </source>
</evidence>
<organism evidence="8 9">
    <name type="scientific">Photinus pyralis</name>
    <name type="common">Common eastern firefly</name>
    <name type="synonym">Lampyris pyralis</name>
    <dbReference type="NCBI Taxonomy" id="7054"/>
    <lineage>
        <taxon>Eukaryota</taxon>
        <taxon>Metazoa</taxon>
        <taxon>Ecdysozoa</taxon>
        <taxon>Arthropoda</taxon>
        <taxon>Hexapoda</taxon>
        <taxon>Insecta</taxon>
        <taxon>Pterygota</taxon>
        <taxon>Neoptera</taxon>
        <taxon>Endopterygota</taxon>
        <taxon>Coleoptera</taxon>
        <taxon>Polyphaga</taxon>
        <taxon>Elateriformia</taxon>
        <taxon>Elateroidea</taxon>
        <taxon>Lampyridae</taxon>
        <taxon>Lampyrinae</taxon>
        <taxon>Photinus</taxon>
    </lineage>
</organism>
<dbReference type="SUPFAM" id="SSF48371">
    <property type="entry name" value="ARM repeat"/>
    <property type="match status" value="3"/>
</dbReference>
<dbReference type="FunCoup" id="A0A5N4AAV0">
    <property type="interactions" value="2052"/>
</dbReference>
<dbReference type="EMBL" id="VVIM01000008">
    <property type="protein sequence ID" value="KAB0794456.1"/>
    <property type="molecule type" value="Genomic_DNA"/>
</dbReference>
<comment type="subcellular location">
    <subcellularLocation>
        <location evidence="1">Cytoplasm</location>
    </subcellularLocation>
</comment>
<proteinExistence type="predicted"/>
<dbReference type="InterPro" id="IPR055444">
    <property type="entry name" value="ARM_ECM29"/>
</dbReference>
<dbReference type="InterPro" id="IPR016024">
    <property type="entry name" value="ARM-type_fold"/>
</dbReference>
<dbReference type="Pfam" id="PF24492">
    <property type="entry name" value="HEAT_ECM29"/>
    <property type="match status" value="1"/>
</dbReference>
<dbReference type="Proteomes" id="UP000327044">
    <property type="component" value="Unassembled WGS sequence"/>
</dbReference>
<keyword evidence="4" id="KW-0647">Proteasome</keyword>
<dbReference type="Pfam" id="PF23702">
    <property type="entry name" value="ARM_ECM29"/>
    <property type="match status" value="1"/>
</dbReference>
<evidence type="ECO:0000313" key="9">
    <source>
        <dbReference type="Proteomes" id="UP000327044"/>
    </source>
</evidence>
<feature type="domain" description="Proteasome adapter and scaffold protein ECM29 HEAT-repeat" evidence="7">
    <location>
        <begin position="1278"/>
        <end position="1439"/>
    </location>
</feature>
<comment type="caution">
    <text evidence="8">The sequence shown here is derived from an EMBL/GenBank/DDBJ whole genome shotgun (WGS) entry which is preliminary data.</text>
</comment>
<dbReference type="Pfam" id="PF23731">
    <property type="entry name" value="ARM_ECM29_C"/>
    <property type="match status" value="1"/>
</dbReference>
<dbReference type="InterPro" id="IPR024372">
    <property type="entry name" value="Ecm29_N"/>
</dbReference>
<evidence type="ECO:0000256" key="1">
    <source>
        <dbReference type="ARBA" id="ARBA00004496"/>
    </source>
</evidence>
<accession>A0A5N4AAV0</accession>
<dbReference type="InterPro" id="IPR055443">
    <property type="entry name" value="HEAT_ECM29"/>
</dbReference>
<keyword evidence="9" id="KW-1185">Reference proteome</keyword>
<evidence type="ECO:0000259" key="7">
    <source>
        <dbReference type="Pfam" id="PF24492"/>
    </source>
</evidence>
<keyword evidence="3" id="KW-0677">Repeat</keyword>
<feature type="domain" description="Proteasome component Ecm29 N-terminal" evidence="5">
    <location>
        <begin position="11"/>
        <end position="507"/>
    </location>
</feature>
<evidence type="ECO:0000256" key="2">
    <source>
        <dbReference type="ARBA" id="ARBA00022490"/>
    </source>
</evidence>
<gene>
    <name evidence="8" type="ORF">PPYR_11295</name>
</gene>
<reference evidence="8 9" key="1">
    <citation type="journal article" date="2018" name="Elife">
        <title>Firefly genomes illuminate parallel origins of bioluminescence in beetles.</title>
        <authorList>
            <person name="Fallon T.R."/>
            <person name="Lower S.E."/>
            <person name="Chang C.H."/>
            <person name="Bessho-Uehara M."/>
            <person name="Martin G.J."/>
            <person name="Bewick A.J."/>
            <person name="Behringer M."/>
            <person name="Debat H.J."/>
            <person name="Wong I."/>
            <person name="Day J.C."/>
            <person name="Suvorov A."/>
            <person name="Silva C.J."/>
            <person name="Stanger-Hall K.F."/>
            <person name="Hall D.W."/>
            <person name="Schmitz R.J."/>
            <person name="Nelson D.R."/>
            <person name="Lewis S.M."/>
            <person name="Shigenobu S."/>
            <person name="Bybee S.M."/>
            <person name="Larracuente A.M."/>
            <person name="Oba Y."/>
            <person name="Weng J.K."/>
        </authorList>
    </citation>
    <scope>NUCLEOTIDE SEQUENCE [LARGE SCALE GENOMIC DNA]</scope>
    <source>
        <strain evidence="8">1611_PpyrPB1</strain>
        <tissue evidence="8">Whole body</tissue>
    </source>
</reference>
<dbReference type="GO" id="GO:0043248">
    <property type="term" value="P:proteasome assembly"/>
    <property type="evidence" value="ECO:0007669"/>
    <property type="project" value="InterPro"/>
</dbReference>
<dbReference type="InterPro" id="IPR011989">
    <property type="entry name" value="ARM-like"/>
</dbReference>
<dbReference type="GO" id="GO:0000502">
    <property type="term" value="C:proteasome complex"/>
    <property type="evidence" value="ECO:0007669"/>
    <property type="project" value="UniProtKB-KW"/>
</dbReference>
<sequence length="1833" mass="205732">MATATDELVLLERVFLRIGSADTDEQLQNVVSKFLPPVLLKLSSQQEGVRKKVRSWNYWYILIRELSLVVVQLPVEALLVQYQDPSATSFVINFTIIYIKLGFPRLPEEKQIELIPSMLNSIDSKPQSHQDSLLLLIIPLLGKVNVPSDPSQKYAIFGVNEKPHISKLFLGLLLDMLLLPYGALTQKPADDEQGSRNESSIPVPPGMSEYSFKRVTNEFPLHPEELEQIKLGIVKFLGSGIFSDDEILIHLIVAASDTRFSVANLADLELKKIVGTLNWASPVTAMPLYLLYLGSQSQNIKPNMKKSPVSTRIRLKLLTHMCRIWGAGFALPASIQVIFDSLYGTNTNSKLKTIALNFAMNLVQTAEEAQLSKVASILQTGLQKLIREGEVVHQGQAYLVLGVLGSRFPLLTYHNVSLLEMFFKNLDSAEPDLRLQIRQGFLSLLPAYNYDVNPSEFDKDGRVNFLFALVKYYLFSAEPMVRFVAVRSIGTIFPPNHVPSKFLLLLATGDSKDEVYTEAFKALYKISNKGEVDLSKGDKSQSKLILPAFEEITKYVYEEAEARLKDGTKRVNVGNHVLPFTLNVFLEILLYLRLCLIQHLKIPLKREATRHPCEFTPLIRDQLQSLYVETESVEQNVFLQYASLVRQLFLANPTFEPLCCMLEVIGCIPKLALTLKSNLNWVRDLLNSTKEEVREITSVLYSLIINEVLSPKDFEDAINYLITQTNNKMLETQHGAILGIAYALERKIMTHKYRGGNALNDELFKKCVQTIVSFLTNPNLLLVSAASEAIGQVGKCISLPLDSGNEMKNGSPDPKRPANGKVTKLDVTTQLLQNMNNHKLSIKIRERSAKALGLLCVGEEFPHTKQVIQGFLNTAKETKDVEVHFTIGESLVMCVQSVWSTEARDQWSVLPSDFTPLSTMLDEPSDDHLCWLVDELLQLVGKTHPNSRQASCIWLLAILKNCANKDPVKSRLSAFQNAFMDLLGENSDIVQDVASKGLCLVYDNSKSEELLNALVKQLTGGRRHVAQVSSDSKIFEEGQLGKAPTGGNLSTYKELCALASDLNKPDLLYQFMHIANHNAIWNSKKGAAFGFSSIAEKCGEKLQPHLPKIIPKLYRYQFDPTPSIQLSMQNIWHTLVQDTQKTLEQYYDEILSDLIDNLTSPQYRVRQSCCFALQDFFTSGVNSSIHSCLGRLEELWTKVFRVMDDHHEATRVVATKTGKLLSKLCVRGSDTSQGKAGVKMVQIILPVLLNEITNPVAEVRLLCLQTLSELVAASADQLKPFLAQLIPALLQATGELESQKLSHFSTMLSAQSDAQEAVDSARANIAKSHFTMETVSKCLQYADASILGELTPKITELMKSSVTFGTRIVCVHFISLLIVQMKQDLQPYSATLQNILLHGLTDRNAAIRKQCASTIGQLVAVSQPPTLEKLFRKLKQWYFEREDDSRRSACAQTIQAVSNYNQEILKQYASSVLPWVFFAMHEEKTPETEGTITIWNEIWSENSPGTEYGIRQNLKPISDVLKEALESQSWNMKAQAATAISTVAVKLGVSLEAKERNNLIRILINGLSGRTWNGKDKLLNALASICSGSKDSLKEDKDIDINNIIEVVLKECRKEQIVYKSKALKSLGDVLSALQVDKFDEVHNMAQSILTDDPNGDTDEDLSLEEISENRENRIKIKEVIYETLGKAWPENSKVTQEKYRELFVEHCKACLPKCTRSVQVCVISALRDFVDKLILLKEDRLTDKENESLSKIVDNIIEVSIYALGIAKHTRLRKDTLSVIFVLATKLKDKKRHSDLNRISKIFYETLPELSKDNQPEIKSRVTDLKNLLSKD</sequence>
<keyword evidence="2" id="KW-0963">Cytoplasm</keyword>
<dbReference type="PANTHER" id="PTHR23346">
    <property type="entry name" value="TRANSLATIONAL ACTIVATOR GCN1-RELATED"/>
    <property type="match status" value="1"/>
</dbReference>
<dbReference type="PANTHER" id="PTHR23346:SF19">
    <property type="entry name" value="PROTEASOME ADAPTER AND SCAFFOLD PROTEIN ECM29"/>
    <property type="match status" value="1"/>
</dbReference>
<dbReference type="Gene3D" id="1.25.10.10">
    <property type="entry name" value="Leucine-rich Repeat Variant"/>
    <property type="match status" value="4"/>
</dbReference>
<evidence type="ECO:0000259" key="6">
    <source>
        <dbReference type="Pfam" id="PF23702"/>
    </source>
</evidence>
<evidence type="ECO:0008006" key="10">
    <source>
        <dbReference type="Google" id="ProtNLM"/>
    </source>
</evidence>
<dbReference type="Pfam" id="PF13001">
    <property type="entry name" value="ECM29_N"/>
    <property type="match status" value="1"/>
</dbReference>
<dbReference type="GO" id="GO:0005634">
    <property type="term" value="C:nucleus"/>
    <property type="evidence" value="ECO:0007669"/>
    <property type="project" value="TreeGrafter"/>
</dbReference>
<name>A0A5N4AAV0_PHOPY</name>
<feature type="domain" description="ECM29 ARM-like repeats" evidence="6">
    <location>
        <begin position="616"/>
        <end position="793"/>
    </location>
</feature>
<evidence type="ECO:0000313" key="8">
    <source>
        <dbReference type="EMBL" id="KAB0794456.1"/>
    </source>
</evidence>
<dbReference type="GO" id="GO:0005737">
    <property type="term" value="C:cytoplasm"/>
    <property type="evidence" value="ECO:0007669"/>
    <property type="project" value="UniProtKB-SubCell"/>
</dbReference>
<dbReference type="GO" id="GO:0060090">
    <property type="term" value="F:molecular adaptor activity"/>
    <property type="evidence" value="ECO:0007669"/>
    <property type="project" value="InterPro"/>
</dbReference>